<dbReference type="NCBIfam" id="TIGR00589">
    <property type="entry name" value="ogt"/>
    <property type="match status" value="1"/>
</dbReference>
<dbReference type="EC" id="2.1.1.63" evidence="8"/>
<comment type="caution">
    <text evidence="8">The sequence shown here is derived from an EMBL/GenBank/DDBJ whole genome shotgun (WGS) entry which is preliminary data.</text>
</comment>
<keyword evidence="5" id="KW-0234">DNA repair</keyword>
<dbReference type="EMBL" id="JBHXOF010000005">
    <property type="protein sequence ID" value="MFD4213644.1"/>
    <property type="molecule type" value="Genomic_DNA"/>
</dbReference>
<proteinExistence type="predicted"/>
<dbReference type="Proteomes" id="UP001598251">
    <property type="component" value="Unassembled WGS sequence"/>
</dbReference>
<evidence type="ECO:0000256" key="6">
    <source>
        <dbReference type="ARBA" id="ARBA00049348"/>
    </source>
</evidence>
<evidence type="ECO:0000256" key="1">
    <source>
        <dbReference type="ARBA" id="ARBA00001286"/>
    </source>
</evidence>
<accession>A0ABW6EEA8</accession>
<gene>
    <name evidence="8" type="ORF">ACFWSS_12195</name>
</gene>
<dbReference type="Gene3D" id="3.30.160.70">
    <property type="entry name" value="Methylated DNA-protein cysteine methyltransferase domain"/>
    <property type="match status" value="1"/>
</dbReference>
<dbReference type="GO" id="GO:0003908">
    <property type="term" value="F:methylated-DNA-[protein]-cysteine S-methyltransferase activity"/>
    <property type="evidence" value="ECO:0007669"/>
    <property type="project" value="UniProtKB-EC"/>
</dbReference>
<dbReference type="CDD" id="cd06445">
    <property type="entry name" value="ATase"/>
    <property type="match status" value="1"/>
</dbReference>
<dbReference type="PANTHER" id="PTHR10815">
    <property type="entry name" value="METHYLATED-DNA--PROTEIN-CYSTEINE METHYLTRANSFERASE"/>
    <property type="match status" value="1"/>
</dbReference>
<keyword evidence="4" id="KW-0227">DNA damage</keyword>
<dbReference type="SUPFAM" id="SSF46767">
    <property type="entry name" value="Methylated DNA-protein cysteine methyltransferase, C-terminal domain"/>
    <property type="match status" value="1"/>
</dbReference>
<dbReference type="Gene3D" id="1.10.10.10">
    <property type="entry name" value="Winged helix-like DNA-binding domain superfamily/Winged helix DNA-binding domain"/>
    <property type="match status" value="1"/>
</dbReference>
<dbReference type="GO" id="GO:0032259">
    <property type="term" value="P:methylation"/>
    <property type="evidence" value="ECO:0007669"/>
    <property type="project" value="UniProtKB-KW"/>
</dbReference>
<evidence type="ECO:0000259" key="7">
    <source>
        <dbReference type="Pfam" id="PF01035"/>
    </source>
</evidence>
<keyword evidence="3 8" id="KW-0808">Transferase</keyword>
<keyword evidence="2 8" id="KW-0489">Methyltransferase</keyword>
<dbReference type="PROSITE" id="PS00374">
    <property type="entry name" value="MGMT"/>
    <property type="match status" value="1"/>
</dbReference>
<dbReference type="SUPFAM" id="SSF53155">
    <property type="entry name" value="Methylated DNA-protein cysteine methyltransferase domain"/>
    <property type="match status" value="1"/>
</dbReference>
<dbReference type="PANTHER" id="PTHR10815:SF13">
    <property type="entry name" value="METHYLATED-DNA--PROTEIN-CYSTEINE METHYLTRANSFERASE"/>
    <property type="match status" value="1"/>
</dbReference>
<evidence type="ECO:0000313" key="8">
    <source>
        <dbReference type="EMBL" id="MFD4213644.1"/>
    </source>
</evidence>
<dbReference type="Pfam" id="PF01035">
    <property type="entry name" value="DNA_binding_1"/>
    <property type="match status" value="1"/>
</dbReference>
<protein>
    <submittedName>
        <fullName evidence="8">Methylated-DNA--[protein]-cysteine S-methyltransferase</fullName>
        <ecNumber evidence="8">2.1.1.63</ecNumber>
    </submittedName>
</protein>
<feature type="domain" description="Methylated-DNA-[protein]-cysteine S-methyltransferase DNA binding" evidence="7">
    <location>
        <begin position="114"/>
        <end position="190"/>
    </location>
</feature>
<dbReference type="InterPro" id="IPR036217">
    <property type="entry name" value="MethylDNA_cys_MeTrfase_DNAb"/>
</dbReference>
<dbReference type="InterPro" id="IPR001497">
    <property type="entry name" value="MethylDNA_cys_MeTrfase_AS"/>
</dbReference>
<dbReference type="RefSeq" id="WP_280930038.1">
    <property type="nucleotide sequence ID" value="NZ_JBHXLY010000006.1"/>
</dbReference>
<evidence type="ECO:0000256" key="3">
    <source>
        <dbReference type="ARBA" id="ARBA00022679"/>
    </source>
</evidence>
<keyword evidence="9" id="KW-1185">Reference proteome</keyword>
<evidence type="ECO:0000256" key="4">
    <source>
        <dbReference type="ARBA" id="ARBA00022763"/>
    </source>
</evidence>
<dbReference type="InterPro" id="IPR036631">
    <property type="entry name" value="MGMT_N_sf"/>
</dbReference>
<evidence type="ECO:0000256" key="5">
    <source>
        <dbReference type="ARBA" id="ARBA00023204"/>
    </source>
</evidence>
<sequence>MPSSASAAGRTGTSAVSLTVLPTPLGDLRLAATADALVYCGFQPLAVVRSRLARAGLREAGQDGQAGQGGQDGAGARRAVLDEAGAQLDAYLTGRLRSFGLPLDLCLATPFSRETVSSLEAFVPYGSTATYGALARALDRPRAARAVGTALGANPLCVVLPCHRVVGSTGTLTGYAGGVDAKKYLLALEAGDHPGDSGR</sequence>
<dbReference type="InterPro" id="IPR014048">
    <property type="entry name" value="MethylDNA_cys_MeTrfase_DNA-bd"/>
</dbReference>
<dbReference type="InterPro" id="IPR036388">
    <property type="entry name" value="WH-like_DNA-bd_sf"/>
</dbReference>
<reference evidence="8 9" key="1">
    <citation type="submission" date="2024-09" db="EMBL/GenBank/DDBJ databases">
        <title>The Natural Products Discovery Center: Release of the First 8490 Sequenced Strains for Exploring Actinobacteria Biosynthetic Diversity.</title>
        <authorList>
            <person name="Kalkreuter E."/>
            <person name="Kautsar S.A."/>
            <person name="Yang D."/>
            <person name="Bader C.D."/>
            <person name="Teijaro C.N."/>
            <person name="Fluegel L."/>
            <person name="Davis C.M."/>
            <person name="Simpson J.R."/>
            <person name="Lauterbach L."/>
            <person name="Steele A.D."/>
            <person name="Gui C."/>
            <person name="Meng S."/>
            <person name="Li G."/>
            <person name="Viehrig K."/>
            <person name="Ye F."/>
            <person name="Su P."/>
            <person name="Kiefer A.F."/>
            <person name="Nichols A."/>
            <person name="Cepeda A.J."/>
            <person name="Yan W."/>
            <person name="Fan B."/>
            <person name="Jiang Y."/>
            <person name="Adhikari A."/>
            <person name="Zheng C.-J."/>
            <person name="Schuster L."/>
            <person name="Cowan T.M."/>
            <person name="Smanski M.J."/>
            <person name="Chevrette M.G."/>
            <person name="De Carvalho L.P.S."/>
            <person name="Shen B."/>
        </authorList>
    </citation>
    <scope>NUCLEOTIDE SEQUENCE [LARGE SCALE GENOMIC DNA]</scope>
    <source>
        <strain evidence="8 9">NPDC058546</strain>
    </source>
</reference>
<organism evidence="8 9">
    <name type="scientific">Streptomyces sindenensis</name>
    <dbReference type="NCBI Taxonomy" id="67363"/>
    <lineage>
        <taxon>Bacteria</taxon>
        <taxon>Bacillati</taxon>
        <taxon>Actinomycetota</taxon>
        <taxon>Actinomycetes</taxon>
        <taxon>Kitasatosporales</taxon>
        <taxon>Streptomycetaceae</taxon>
        <taxon>Streptomyces</taxon>
    </lineage>
</organism>
<evidence type="ECO:0000313" key="9">
    <source>
        <dbReference type="Proteomes" id="UP001598251"/>
    </source>
</evidence>
<name>A0ABW6EEA8_9ACTN</name>
<comment type="catalytic activity">
    <reaction evidence="1">
        <text>a 4-O-methyl-thymidine in DNA + L-cysteinyl-[protein] = a thymidine in DNA + S-methyl-L-cysteinyl-[protein]</text>
        <dbReference type="Rhea" id="RHEA:53428"/>
        <dbReference type="Rhea" id="RHEA-COMP:10131"/>
        <dbReference type="Rhea" id="RHEA-COMP:10132"/>
        <dbReference type="Rhea" id="RHEA-COMP:13555"/>
        <dbReference type="Rhea" id="RHEA-COMP:13556"/>
        <dbReference type="ChEBI" id="CHEBI:29950"/>
        <dbReference type="ChEBI" id="CHEBI:82612"/>
        <dbReference type="ChEBI" id="CHEBI:137386"/>
        <dbReference type="ChEBI" id="CHEBI:137387"/>
        <dbReference type="EC" id="2.1.1.63"/>
    </reaction>
</comment>
<comment type="catalytic activity">
    <reaction evidence="6">
        <text>a 6-O-methyl-2'-deoxyguanosine in DNA + L-cysteinyl-[protein] = S-methyl-L-cysteinyl-[protein] + a 2'-deoxyguanosine in DNA</text>
        <dbReference type="Rhea" id="RHEA:24000"/>
        <dbReference type="Rhea" id="RHEA-COMP:10131"/>
        <dbReference type="Rhea" id="RHEA-COMP:10132"/>
        <dbReference type="Rhea" id="RHEA-COMP:11367"/>
        <dbReference type="Rhea" id="RHEA-COMP:11368"/>
        <dbReference type="ChEBI" id="CHEBI:29950"/>
        <dbReference type="ChEBI" id="CHEBI:82612"/>
        <dbReference type="ChEBI" id="CHEBI:85445"/>
        <dbReference type="ChEBI" id="CHEBI:85448"/>
        <dbReference type="EC" id="2.1.1.63"/>
    </reaction>
</comment>
<evidence type="ECO:0000256" key="2">
    <source>
        <dbReference type="ARBA" id="ARBA00022603"/>
    </source>
</evidence>